<dbReference type="InParanoid" id="A0A0C3HEN6"/>
<evidence type="ECO:0000313" key="2">
    <source>
        <dbReference type="EMBL" id="KIN00787.1"/>
    </source>
</evidence>
<evidence type="ECO:0000313" key="3">
    <source>
        <dbReference type="Proteomes" id="UP000054321"/>
    </source>
</evidence>
<feature type="signal peptide" evidence="1">
    <location>
        <begin position="1"/>
        <end position="16"/>
    </location>
</feature>
<organism evidence="2 3">
    <name type="scientific">Oidiodendron maius (strain Zn)</name>
    <dbReference type="NCBI Taxonomy" id="913774"/>
    <lineage>
        <taxon>Eukaryota</taxon>
        <taxon>Fungi</taxon>
        <taxon>Dikarya</taxon>
        <taxon>Ascomycota</taxon>
        <taxon>Pezizomycotina</taxon>
        <taxon>Leotiomycetes</taxon>
        <taxon>Leotiomycetes incertae sedis</taxon>
        <taxon>Myxotrichaceae</taxon>
        <taxon>Oidiodendron</taxon>
    </lineage>
</organism>
<reference evidence="3" key="2">
    <citation type="submission" date="2015-01" db="EMBL/GenBank/DDBJ databases">
        <title>Evolutionary Origins and Diversification of the Mycorrhizal Mutualists.</title>
        <authorList>
            <consortium name="DOE Joint Genome Institute"/>
            <consortium name="Mycorrhizal Genomics Consortium"/>
            <person name="Kohler A."/>
            <person name="Kuo A."/>
            <person name="Nagy L.G."/>
            <person name="Floudas D."/>
            <person name="Copeland A."/>
            <person name="Barry K.W."/>
            <person name="Cichocki N."/>
            <person name="Veneault-Fourrey C."/>
            <person name="LaButti K."/>
            <person name="Lindquist E.A."/>
            <person name="Lipzen A."/>
            <person name="Lundell T."/>
            <person name="Morin E."/>
            <person name="Murat C."/>
            <person name="Riley R."/>
            <person name="Ohm R."/>
            <person name="Sun H."/>
            <person name="Tunlid A."/>
            <person name="Henrissat B."/>
            <person name="Grigoriev I.V."/>
            <person name="Hibbett D.S."/>
            <person name="Martin F."/>
        </authorList>
    </citation>
    <scope>NUCLEOTIDE SEQUENCE [LARGE SCALE GENOMIC DNA]</scope>
    <source>
        <strain evidence="3">Zn</strain>
    </source>
</reference>
<dbReference type="PANTHER" id="PTHR37315:SF1">
    <property type="entry name" value="UPF0311 PROTEIN BLR7842"/>
    <property type="match status" value="1"/>
</dbReference>
<reference evidence="2 3" key="1">
    <citation type="submission" date="2014-04" db="EMBL/GenBank/DDBJ databases">
        <authorList>
            <consortium name="DOE Joint Genome Institute"/>
            <person name="Kuo A."/>
            <person name="Martino E."/>
            <person name="Perotto S."/>
            <person name="Kohler A."/>
            <person name="Nagy L.G."/>
            <person name="Floudas D."/>
            <person name="Copeland A."/>
            <person name="Barry K.W."/>
            <person name="Cichocki N."/>
            <person name="Veneault-Fourrey C."/>
            <person name="LaButti K."/>
            <person name="Lindquist E.A."/>
            <person name="Lipzen A."/>
            <person name="Lundell T."/>
            <person name="Morin E."/>
            <person name="Murat C."/>
            <person name="Sun H."/>
            <person name="Tunlid A."/>
            <person name="Henrissat B."/>
            <person name="Grigoriev I.V."/>
            <person name="Hibbett D.S."/>
            <person name="Martin F."/>
            <person name="Nordberg H.P."/>
            <person name="Cantor M.N."/>
            <person name="Hua S.X."/>
        </authorList>
    </citation>
    <scope>NUCLEOTIDE SEQUENCE [LARGE SCALE GENOMIC DNA]</scope>
    <source>
        <strain evidence="2 3">Zn</strain>
    </source>
</reference>
<dbReference type="AlphaFoldDB" id="A0A0C3HEN6"/>
<dbReference type="STRING" id="913774.A0A0C3HEN6"/>
<dbReference type="Pfam" id="PF11578">
    <property type="entry name" value="DUF3237"/>
    <property type="match status" value="2"/>
</dbReference>
<dbReference type="InterPro" id="IPR020915">
    <property type="entry name" value="UPF0311"/>
</dbReference>
<protein>
    <recommendedName>
        <fullName evidence="4">Dirigent protein</fullName>
    </recommendedName>
</protein>
<gene>
    <name evidence="2" type="ORF">OIDMADRAFT_146109</name>
</gene>
<sequence length="153" mass="16099">MKFSAILLSFAAVVFGSAPQPPTLSYLYTANVTAGAVLDLGPGPRGNREFFSIAGGTFSGPKLQGTILAMGGDKGVYDANEGTSGVYSVDATLVFQTHDGADILVTAIGRSPHEQILFETGSPEYYWVNNVTAVGKVSFVGDTLIIDTWQLCN</sequence>
<dbReference type="Gene3D" id="2.40.160.20">
    <property type="match status" value="1"/>
</dbReference>
<evidence type="ECO:0008006" key="4">
    <source>
        <dbReference type="Google" id="ProtNLM"/>
    </source>
</evidence>
<dbReference type="OrthoDB" id="2544694at2759"/>
<feature type="chain" id="PRO_5002174800" description="Dirigent protein" evidence="1">
    <location>
        <begin position="17"/>
        <end position="153"/>
    </location>
</feature>
<dbReference type="PANTHER" id="PTHR37315">
    <property type="entry name" value="UPF0311 PROTEIN BLR7842"/>
    <property type="match status" value="1"/>
</dbReference>
<proteinExistence type="predicted"/>
<dbReference type="Proteomes" id="UP000054321">
    <property type="component" value="Unassembled WGS sequence"/>
</dbReference>
<keyword evidence="3" id="KW-1185">Reference proteome</keyword>
<evidence type="ECO:0000256" key="1">
    <source>
        <dbReference type="SAM" id="SignalP"/>
    </source>
</evidence>
<dbReference type="HOGENOM" id="CLU_096872_2_1_1"/>
<keyword evidence="1" id="KW-0732">Signal</keyword>
<accession>A0A0C3HEN6</accession>
<name>A0A0C3HEN6_OIDMZ</name>
<dbReference type="EMBL" id="KN832877">
    <property type="protein sequence ID" value="KIN00787.1"/>
    <property type="molecule type" value="Genomic_DNA"/>
</dbReference>